<evidence type="ECO:0000256" key="2">
    <source>
        <dbReference type="ARBA" id="ARBA00006772"/>
    </source>
</evidence>
<feature type="transmembrane region" description="Helical" evidence="9">
    <location>
        <begin position="186"/>
        <end position="203"/>
    </location>
</feature>
<evidence type="ECO:0000313" key="11">
    <source>
        <dbReference type="Proteomes" id="UP000595053"/>
    </source>
</evidence>
<feature type="transmembrane region" description="Helical" evidence="9">
    <location>
        <begin position="215"/>
        <end position="238"/>
    </location>
</feature>
<feature type="transmembrane region" description="Helical" evidence="9">
    <location>
        <begin position="122"/>
        <end position="141"/>
    </location>
</feature>
<dbReference type="CDD" id="cd01115">
    <property type="entry name" value="SLC13_permease"/>
    <property type="match status" value="1"/>
</dbReference>
<feature type="transmembrane region" description="Helical" evidence="9">
    <location>
        <begin position="72"/>
        <end position="90"/>
    </location>
</feature>
<evidence type="ECO:0000256" key="1">
    <source>
        <dbReference type="ARBA" id="ARBA00004141"/>
    </source>
</evidence>
<evidence type="ECO:0000256" key="5">
    <source>
        <dbReference type="ARBA" id="ARBA00022989"/>
    </source>
</evidence>
<dbReference type="RefSeq" id="WP_255315458.1">
    <property type="nucleotide sequence ID" value="NZ_CP063213.1"/>
</dbReference>
<keyword evidence="11" id="KW-1185">Reference proteome</keyword>
<evidence type="ECO:0000256" key="7">
    <source>
        <dbReference type="ARBA" id="ARBA00031174"/>
    </source>
</evidence>
<keyword evidence="6 9" id="KW-0472">Membrane</keyword>
<dbReference type="NCBIfam" id="TIGR00785">
    <property type="entry name" value="dass"/>
    <property type="match status" value="1"/>
</dbReference>
<keyword evidence="5 9" id="KW-1133">Transmembrane helix</keyword>
<accession>A0A7M1QUK3</accession>
<comment type="subcellular location">
    <subcellularLocation>
        <location evidence="1">Membrane</location>
        <topology evidence="1">Multi-pass membrane protein</topology>
    </subcellularLocation>
</comment>
<dbReference type="PANTHER" id="PTHR10283">
    <property type="entry name" value="SOLUTE CARRIER FAMILY 13 MEMBER"/>
    <property type="match status" value="1"/>
</dbReference>
<gene>
    <name evidence="10" type="ORF">INS88_10185</name>
</gene>
<evidence type="ECO:0000256" key="3">
    <source>
        <dbReference type="ARBA" id="ARBA00020150"/>
    </source>
</evidence>
<feature type="transmembrane region" description="Helical" evidence="9">
    <location>
        <begin position="433"/>
        <end position="450"/>
    </location>
</feature>
<dbReference type="Proteomes" id="UP000595053">
    <property type="component" value="Chromosome"/>
</dbReference>
<protein>
    <recommendedName>
        <fullName evidence="3">Sodium-dependent dicarboxylate transporter SdcS</fullName>
    </recommendedName>
    <alternativeName>
        <fullName evidence="7">Na(+)/dicarboxylate symporter</fullName>
    </alternativeName>
</protein>
<reference evidence="10 11" key="1">
    <citation type="submission" date="2020-10" db="EMBL/GenBank/DDBJ databases">
        <title>Trueperella pecoris sp. nov. isolated from bovine and porcine specimens.</title>
        <authorList>
            <person name="Schoenecker L."/>
            <person name="Schnydrig P."/>
            <person name="Brodard I."/>
            <person name="Thomann A."/>
            <person name="Hemphill A."/>
            <person name="Rodriguez-Campos S."/>
            <person name="Perreten V."/>
            <person name="Jores J."/>
            <person name="Kittl S."/>
        </authorList>
    </citation>
    <scope>NUCLEOTIDE SEQUENCE [LARGE SCALE GENOMIC DNA]</scope>
    <source>
        <strain evidence="10 11">15A0121</strain>
    </source>
</reference>
<feature type="region of interest" description="Disordered" evidence="8">
    <location>
        <begin position="1"/>
        <end position="20"/>
    </location>
</feature>
<dbReference type="GO" id="GO:0008514">
    <property type="term" value="F:organic anion transmembrane transporter activity"/>
    <property type="evidence" value="ECO:0007669"/>
    <property type="project" value="UniProtKB-ARBA"/>
</dbReference>
<feature type="transmembrane region" description="Helical" evidence="9">
    <location>
        <begin position="339"/>
        <end position="356"/>
    </location>
</feature>
<evidence type="ECO:0000256" key="8">
    <source>
        <dbReference type="SAM" id="MobiDB-lite"/>
    </source>
</evidence>
<dbReference type="Pfam" id="PF00939">
    <property type="entry name" value="Na_sulph_symp"/>
    <property type="match status" value="1"/>
</dbReference>
<dbReference type="InterPro" id="IPR001898">
    <property type="entry name" value="SLC13A/DASS"/>
</dbReference>
<dbReference type="GO" id="GO:0005886">
    <property type="term" value="C:plasma membrane"/>
    <property type="evidence" value="ECO:0007669"/>
    <property type="project" value="TreeGrafter"/>
</dbReference>
<dbReference type="AlphaFoldDB" id="A0A7M1QUK3"/>
<feature type="transmembrane region" description="Helical" evidence="9">
    <location>
        <begin position="258"/>
        <end position="277"/>
    </location>
</feature>
<proteinExistence type="inferred from homology"/>
<dbReference type="EMBL" id="CP063213">
    <property type="protein sequence ID" value="QOR45598.1"/>
    <property type="molecule type" value="Genomic_DNA"/>
</dbReference>
<feature type="transmembrane region" description="Helical" evidence="9">
    <location>
        <begin position="377"/>
        <end position="401"/>
    </location>
</feature>
<organism evidence="10 11">
    <name type="scientific">Trueperella pecoris</name>
    <dbReference type="NCBI Taxonomy" id="2733571"/>
    <lineage>
        <taxon>Bacteria</taxon>
        <taxon>Bacillati</taxon>
        <taxon>Actinomycetota</taxon>
        <taxon>Actinomycetes</taxon>
        <taxon>Actinomycetales</taxon>
        <taxon>Actinomycetaceae</taxon>
        <taxon>Trueperella</taxon>
    </lineage>
</organism>
<dbReference type="GO" id="GO:1905039">
    <property type="term" value="P:carboxylic acid transmembrane transport"/>
    <property type="evidence" value="ECO:0007669"/>
    <property type="project" value="UniProtKB-ARBA"/>
</dbReference>
<evidence type="ECO:0000313" key="10">
    <source>
        <dbReference type="EMBL" id="QOR45598.1"/>
    </source>
</evidence>
<keyword evidence="4 9" id="KW-0812">Transmembrane</keyword>
<dbReference type="PANTHER" id="PTHR10283:SF82">
    <property type="entry name" value="SOLUTE CARRIER FAMILY 13 MEMBER 2"/>
    <property type="match status" value="1"/>
</dbReference>
<name>A0A7M1QUK3_9ACTO</name>
<feature type="transmembrane region" description="Helical" evidence="9">
    <location>
        <begin position="456"/>
        <end position="474"/>
    </location>
</feature>
<comment type="similarity">
    <text evidence="2">Belongs to the SLC13A/DASS transporter (TC 2.A.47) family. NADC subfamily.</text>
</comment>
<feature type="transmembrane region" description="Helical" evidence="9">
    <location>
        <begin position="35"/>
        <end position="52"/>
    </location>
</feature>
<feature type="transmembrane region" description="Helical" evidence="9">
    <location>
        <begin position="495"/>
        <end position="519"/>
    </location>
</feature>
<feature type="transmembrane region" description="Helical" evidence="9">
    <location>
        <begin position="407"/>
        <end position="426"/>
    </location>
</feature>
<feature type="transmembrane region" description="Helical" evidence="9">
    <location>
        <begin position="97"/>
        <end position="116"/>
    </location>
</feature>
<evidence type="ECO:0000256" key="4">
    <source>
        <dbReference type="ARBA" id="ARBA00022692"/>
    </source>
</evidence>
<feature type="transmembrane region" description="Helical" evidence="9">
    <location>
        <begin position="314"/>
        <end position="333"/>
    </location>
</feature>
<sequence length="523" mass="55446">MSTPELLHDSPISAGSQDHADETIMPQGRPWLRHLGGLGLGVVAGLIVYLIFPKDLSPALLEQFAAKGMKTDGNAIAITAGIAVMMGAWWMTEAIPLAATALVPVTLFPIFGIMSFKDAGAAYASSTIFLFMGGFFLALAMQRWNFHRRLALTIVKAIGTKPSRLVLGFMVATGFLSMWVSNTATAVMMLPIGISVLTTIGHVDADADGPKLSNFGTALMLGIAYSASIASLSTLIGTPPNALLRGYLQENHDITLSFGMWMVFATPMAWLFLLIAWQFLIRLYKPEVDELPGGKELIHRELRDMGPMSAQEKIVAIIFVLAAASWIIIPTFWPNGPVSDSTIAMVLAMVLFITPAKPSEGVAILDWDTAKHIPWDVLLLFGGGLALSAAFGKSGLSAWIGEVAGSMAGWPIVVIIIGVTAIVIFLTEMTSNTATAAAFLPIIGAVALGMGVDVQLLVIPVALAATCAFMLPVATPPNAIAYGSGYITISQMVKAGVWLNTIGVVLITVWTMAFGPVLLGFSL</sequence>
<evidence type="ECO:0000256" key="9">
    <source>
        <dbReference type="SAM" id="Phobius"/>
    </source>
</evidence>
<evidence type="ECO:0000256" key="6">
    <source>
        <dbReference type="ARBA" id="ARBA00023136"/>
    </source>
</evidence>